<dbReference type="InterPro" id="IPR037171">
    <property type="entry name" value="NagB/RpiA_transferase-like"/>
</dbReference>
<dbReference type="Pfam" id="PF06026">
    <property type="entry name" value="Rib_5-P_isom_A"/>
    <property type="match status" value="1"/>
</dbReference>
<dbReference type="EC" id="5.3.1.6" evidence="1"/>
<dbReference type="OrthoDB" id="5870696at2"/>
<dbReference type="GO" id="GO:0005829">
    <property type="term" value="C:cytosol"/>
    <property type="evidence" value="ECO:0007669"/>
    <property type="project" value="TreeGrafter"/>
</dbReference>
<dbReference type="PANTHER" id="PTHR11934">
    <property type="entry name" value="RIBOSE-5-PHOSPHATE ISOMERASE"/>
    <property type="match status" value="1"/>
</dbReference>
<dbReference type="GO" id="GO:0009052">
    <property type="term" value="P:pentose-phosphate shunt, non-oxidative branch"/>
    <property type="evidence" value="ECO:0007669"/>
    <property type="project" value="InterPro"/>
</dbReference>
<proteinExistence type="predicted"/>
<evidence type="ECO:0000256" key="3">
    <source>
        <dbReference type="ARBA" id="ARBA00029734"/>
    </source>
</evidence>
<dbReference type="SUPFAM" id="SSF100950">
    <property type="entry name" value="NagB/RpiA/CoA transferase-like"/>
    <property type="match status" value="1"/>
</dbReference>
<comment type="caution">
    <text evidence="4">The sequence shown here is derived from an EMBL/GenBank/DDBJ whole genome shotgun (WGS) entry which is preliminary data.</text>
</comment>
<dbReference type="SUPFAM" id="SSF75445">
    <property type="entry name" value="D-ribose-5-phosphate isomerase (RpiA), lid domain"/>
    <property type="match status" value="1"/>
</dbReference>
<dbReference type="Gene3D" id="3.30.70.260">
    <property type="match status" value="1"/>
</dbReference>
<dbReference type="RefSeq" id="WP_057876090.1">
    <property type="nucleotide sequence ID" value="NZ_AYZD01000017.1"/>
</dbReference>
<accession>A0A0R2CXN0</accession>
<dbReference type="STRING" id="1423725.FC19_GL001076"/>
<evidence type="ECO:0000256" key="2">
    <source>
        <dbReference type="ARBA" id="ARBA00023235"/>
    </source>
</evidence>
<dbReference type="AlphaFoldDB" id="A0A0R2CXN0"/>
<keyword evidence="5" id="KW-1185">Reference proteome</keyword>
<dbReference type="InterPro" id="IPR004788">
    <property type="entry name" value="Ribose5P_isomerase_type_A"/>
</dbReference>
<organism evidence="4 5">
    <name type="scientific">Liquorilactobacillus aquaticus DSM 21051</name>
    <dbReference type="NCBI Taxonomy" id="1423725"/>
    <lineage>
        <taxon>Bacteria</taxon>
        <taxon>Bacillati</taxon>
        <taxon>Bacillota</taxon>
        <taxon>Bacilli</taxon>
        <taxon>Lactobacillales</taxon>
        <taxon>Lactobacillaceae</taxon>
        <taxon>Liquorilactobacillus</taxon>
    </lineage>
</organism>
<dbReference type="Gene3D" id="3.40.50.1360">
    <property type="match status" value="1"/>
</dbReference>
<dbReference type="GO" id="GO:0004751">
    <property type="term" value="F:ribose-5-phosphate isomerase activity"/>
    <property type="evidence" value="ECO:0007669"/>
    <property type="project" value="UniProtKB-EC"/>
</dbReference>
<dbReference type="Proteomes" id="UP000051015">
    <property type="component" value="Unassembled WGS sequence"/>
</dbReference>
<dbReference type="PANTHER" id="PTHR11934:SF0">
    <property type="entry name" value="RIBOSE-5-PHOSPHATE ISOMERASE"/>
    <property type="match status" value="1"/>
</dbReference>
<evidence type="ECO:0000256" key="1">
    <source>
        <dbReference type="ARBA" id="ARBA00011959"/>
    </source>
</evidence>
<sequence length="225" mass="24625">MSAITLLIDVALQMIKPNMTVSLGGGSNVNKLAKAIAENIQFPIKICTPSEITKASCQKLGFKIWEFDQLEHLDLAFDGCDSIDYGLHALKSNGGIHVYEKLFAQAAAKYIILTPYSRIKPELDSKIPLTLEVLDSAVSSVDHFVHMLGGTSQIREAAGYAGAVRTRDGNPLVDCYFGGWGNIKEIDLMLSRFNGVVGTSYFDKIVTNVLTINGNNKVENLEREI</sequence>
<name>A0A0R2CXN0_9LACO</name>
<dbReference type="PATRIC" id="fig|1423725.3.peg.1110"/>
<evidence type="ECO:0000313" key="4">
    <source>
        <dbReference type="EMBL" id="KRM96010.1"/>
    </source>
</evidence>
<dbReference type="GO" id="GO:0006014">
    <property type="term" value="P:D-ribose metabolic process"/>
    <property type="evidence" value="ECO:0007669"/>
    <property type="project" value="TreeGrafter"/>
</dbReference>
<dbReference type="EMBL" id="AYZD01000017">
    <property type="protein sequence ID" value="KRM96010.1"/>
    <property type="molecule type" value="Genomic_DNA"/>
</dbReference>
<protein>
    <recommendedName>
        <fullName evidence="1">ribose-5-phosphate isomerase</fullName>
        <ecNumber evidence="1">5.3.1.6</ecNumber>
    </recommendedName>
    <alternativeName>
        <fullName evidence="3">Phosphoriboisomerase</fullName>
    </alternativeName>
</protein>
<reference evidence="4 5" key="1">
    <citation type="journal article" date="2015" name="Genome Announc.">
        <title>Expanding the biotechnology potential of lactobacilli through comparative genomics of 213 strains and associated genera.</title>
        <authorList>
            <person name="Sun Z."/>
            <person name="Harris H.M."/>
            <person name="McCann A."/>
            <person name="Guo C."/>
            <person name="Argimon S."/>
            <person name="Zhang W."/>
            <person name="Yang X."/>
            <person name="Jeffery I.B."/>
            <person name="Cooney J.C."/>
            <person name="Kagawa T.F."/>
            <person name="Liu W."/>
            <person name="Song Y."/>
            <person name="Salvetti E."/>
            <person name="Wrobel A."/>
            <person name="Rasinkangas P."/>
            <person name="Parkhill J."/>
            <person name="Rea M.C."/>
            <person name="O'Sullivan O."/>
            <person name="Ritari J."/>
            <person name="Douillard F.P."/>
            <person name="Paul Ross R."/>
            <person name="Yang R."/>
            <person name="Briner A.E."/>
            <person name="Felis G.E."/>
            <person name="de Vos W.M."/>
            <person name="Barrangou R."/>
            <person name="Klaenhammer T.R."/>
            <person name="Caufield P.W."/>
            <person name="Cui Y."/>
            <person name="Zhang H."/>
            <person name="O'Toole P.W."/>
        </authorList>
    </citation>
    <scope>NUCLEOTIDE SEQUENCE [LARGE SCALE GENOMIC DNA]</scope>
    <source>
        <strain evidence="4 5">DSM 21051</strain>
    </source>
</reference>
<evidence type="ECO:0000313" key="5">
    <source>
        <dbReference type="Proteomes" id="UP000051015"/>
    </source>
</evidence>
<gene>
    <name evidence="4" type="ORF">FC19_GL001076</name>
</gene>
<keyword evidence="2 4" id="KW-0413">Isomerase</keyword>